<dbReference type="InterPro" id="IPR027469">
    <property type="entry name" value="Cation_efflux_TMD_sf"/>
</dbReference>
<dbReference type="PANTHER" id="PTHR45820">
    <property type="entry name" value="FI23527P1"/>
    <property type="match status" value="1"/>
</dbReference>
<evidence type="ECO:0000256" key="6">
    <source>
        <dbReference type="ARBA" id="ARBA00022989"/>
    </source>
</evidence>
<feature type="domain" description="Cation efflux protein transmembrane" evidence="9">
    <location>
        <begin position="6"/>
        <end position="69"/>
    </location>
</feature>
<protein>
    <recommendedName>
        <fullName evidence="12">Cation efflux protein cytoplasmic domain-containing protein</fullName>
    </recommendedName>
</protein>
<dbReference type="Pfam" id="PF01545">
    <property type="entry name" value="Cation_efflux"/>
    <property type="match status" value="1"/>
</dbReference>
<dbReference type="SUPFAM" id="SSF160240">
    <property type="entry name" value="Cation efflux protein cytoplasmic domain-like"/>
    <property type="match status" value="1"/>
</dbReference>
<evidence type="ECO:0008006" key="12">
    <source>
        <dbReference type="Google" id="ProtNLM"/>
    </source>
</evidence>
<gene>
    <name evidence="11" type="ORF">HAND1043_LOCUS1202</name>
</gene>
<evidence type="ECO:0000256" key="1">
    <source>
        <dbReference type="ARBA" id="ARBA00004141"/>
    </source>
</evidence>
<dbReference type="InterPro" id="IPR058533">
    <property type="entry name" value="Cation_efflux_TM"/>
</dbReference>
<dbReference type="Pfam" id="PF16916">
    <property type="entry name" value="ZT_dimer"/>
    <property type="match status" value="1"/>
</dbReference>
<keyword evidence="4 8" id="KW-0812">Transmembrane</keyword>
<feature type="transmembrane region" description="Helical" evidence="8">
    <location>
        <begin position="7"/>
        <end position="29"/>
    </location>
</feature>
<dbReference type="SUPFAM" id="SSF161111">
    <property type="entry name" value="Cation efflux protein transmembrane domain-like"/>
    <property type="match status" value="1"/>
</dbReference>
<evidence type="ECO:0000259" key="9">
    <source>
        <dbReference type="Pfam" id="PF01545"/>
    </source>
</evidence>
<evidence type="ECO:0000256" key="8">
    <source>
        <dbReference type="SAM" id="Phobius"/>
    </source>
</evidence>
<sequence length="219" mass="23647">MNEWSMYIHVMGDALNAIFVIVNALVVHFGEPYLGDDRFLSDPITSLIMCTVLLVQVIPLIRDSAMILMQQAPLLQGVAGVEEVKEEMLAVPGVLDVHELHLWALDQDTPLCTAHIVLQTDQVKTASTTIDRIKTMLHQRGVHSSTLQTEVVDMCAPECTHTDSDPNTPVTCERIKTLKAPAGAAAGREAVAPAANQSCSDPVCEGSATVQCIANSCCR</sequence>
<dbReference type="PANTHER" id="PTHR45820:SF4">
    <property type="entry name" value="ZINC TRANSPORTER 63C, ISOFORM F"/>
    <property type="match status" value="1"/>
</dbReference>
<proteinExistence type="inferred from homology"/>
<accession>A0A6U2DDS6</accession>
<dbReference type="GO" id="GO:0010312">
    <property type="term" value="P:detoxification of zinc ion"/>
    <property type="evidence" value="ECO:0007669"/>
    <property type="project" value="TreeGrafter"/>
</dbReference>
<name>A0A6U2DDS6_HEMAN</name>
<dbReference type="Gene3D" id="1.20.1510.10">
    <property type="entry name" value="Cation efflux protein transmembrane domain"/>
    <property type="match status" value="1"/>
</dbReference>
<dbReference type="AlphaFoldDB" id="A0A6U2DDS6"/>
<dbReference type="InterPro" id="IPR027470">
    <property type="entry name" value="Cation_efflux_CTD"/>
</dbReference>
<evidence type="ECO:0000313" key="11">
    <source>
        <dbReference type="EMBL" id="CAD8734711.1"/>
    </source>
</evidence>
<evidence type="ECO:0000256" key="7">
    <source>
        <dbReference type="ARBA" id="ARBA00023136"/>
    </source>
</evidence>
<evidence type="ECO:0000259" key="10">
    <source>
        <dbReference type="Pfam" id="PF16916"/>
    </source>
</evidence>
<keyword evidence="3" id="KW-0813">Transport</keyword>
<evidence type="ECO:0000256" key="5">
    <source>
        <dbReference type="ARBA" id="ARBA00022833"/>
    </source>
</evidence>
<evidence type="ECO:0000256" key="4">
    <source>
        <dbReference type="ARBA" id="ARBA00022692"/>
    </source>
</evidence>
<dbReference type="InterPro" id="IPR036837">
    <property type="entry name" value="Cation_efflux_CTD_sf"/>
</dbReference>
<dbReference type="GO" id="GO:0005385">
    <property type="term" value="F:zinc ion transmembrane transporter activity"/>
    <property type="evidence" value="ECO:0007669"/>
    <property type="project" value="TreeGrafter"/>
</dbReference>
<feature type="domain" description="Cation efflux protein cytoplasmic" evidence="10">
    <location>
        <begin position="81"/>
        <end position="146"/>
    </location>
</feature>
<keyword evidence="7 8" id="KW-0472">Membrane</keyword>
<keyword evidence="6 8" id="KW-1133">Transmembrane helix</keyword>
<keyword evidence="5" id="KW-0862">Zinc</keyword>
<reference evidence="11" key="1">
    <citation type="submission" date="2021-01" db="EMBL/GenBank/DDBJ databases">
        <authorList>
            <person name="Corre E."/>
            <person name="Pelletier E."/>
            <person name="Niang G."/>
            <person name="Scheremetjew M."/>
            <person name="Finn R."/>
            <person name="Kale V."/>
            <person name="Holt S."/>
            <person name="Cochrane G."/>
            <person name="Meng A."/>
            <person name="Brown T."/>
            <person name="Cohen L."/>
        </authorList>
    </citation>
    <scope>NUCLEOTIDE SEQUENCE</scope>
    <source>
        <strain evidence="11">CCMP441</strain>
    </source>
</reference>
<dbReference type="EMBL" id="HBFK01002045">
    <property type="protein sequence ID" value="CAD8734711.1"/>
    <property type="molecule type" value="Transcribed_RNA"/>
</dbReference>
<comment type="similarity">
    <text evidence="2">Belongs to the cation diffusion facilitator (CDF) transporter (TC 2.A.4) family. SLC30A subfamily.</text>
</comment>
<comment type="subcellular location">
    <subcellularLocation>
        <location evidence="1">Membrane</location>
        <topology evidence="1">Multi-pass membrane protein</topology>
    </subcellularLocation>
</comment>
<evidence type="ECO:0000256" key="2">
    <source>
        <dbReference type="ARBA" id="ARBA00008873"/>
    </source>
</evidence>
<evidence type="ECO:0000256" key="3">
    <source>
        <dbReference type="ARBA" id="ARBA00022448"/>
    </source>
</evidence>
<organism evidence="11">
    <name type="scientific">Hemiselmis andersenii</name>
    <name type="common">Cryptophyte alga</name>
    <dbReference type="NCBI Taxonomy" id="464988"/>
    <lineage>
        <taxon>Eukaryota</taxon>
        <taxon>Cryptophyceae</taxon>
        <taxon>Cryptomonadales</taxon>
        <taxon>Hemiselmidaceae</taxon>
        <taxon>Hemiselmis</taxon>
    </lineage>
</organism>
<dbReference type="GO" id="GO:0006882">
    <property type="term" value="P:intracellular zinc ion homeostasis"/>
    <property type="evidence" value="ECO:0007669"/>
    <property type="project" value="TreeGrafter"/>
</dbReference>
<dbReference type="GO" id="GO:0016020">
    <property type="term" value="C:membrane"/>
    <property type="evidence" value="ECO:0007669"/>
    <property type="project" value="UniProtKB-SubCell"/>
</dbReference>
<feature type="transmembrane region" description="Helical" evidence="8">
    <location>
        <begin position="44"/>
        <end position="61"/>
    </location>
</feature>